<evidence type="ECO:0000313" key="1">
    <source>
        <dbReference type="EMBL" id="BBO33734.1"/>
    </source>
</evidence>
<keyword evidence="2" id="KW-1185">Reference proteome</keyword>
<dbReference type="RefSeq" id="WP_152099453.1">
    <property type="nucleotide sequence ID" value="NZ_AP021861.1"/>
</dbReference>
<dbReference type="SUPFAM" id="SSF52540">
    <property type="entry name" value="P-loop containing nucleoside triphosphate hydrolases"/>
    <property type="match status" value="1"/>
</dbReference>
<gene>
    <name evidence="1" type="ORF">PLANPX_3346</name>
</gene>
<dbReference type="Gene3D" id="3.40.50.300">
    <property type="entry name" value="P-loop containing nucleotide triphosphate hydrolases"/>
    <property type="match status" value="1"/>
</dbReference>
<dbReference type="Pfam" id="PF13671">
    <property type="entry name" value="AAA_33"/>
    <property type="match status" value="1"/>
</dbReference>
<sequence length="192" mass="21351">MPHSLILVAGYAGSGKTRVGNDIARQLPACYLDKDTLGTPFVERLLVALQQPPGDRDSPIYRAEIRPLEYEALVATGLEAAALGSDVVLSAPFLVQLVDPQWVGDLQRQARDAKIKLQVVWVASDHATLRRRMSQRGSVRDHAKLADWEAYAANVDVSLDQQFAVESWRFDNSEQADYSAELTRLLAHLRSR</sequence>
<accession>A0A5K7XAI9</accession>
<evidence type="ECO:0008006" key="3">
    <source>
        <dbReference type="Google" id="ProtNLM"/>
    </source>
</evidence>
<name>A0A5K7XAI9_9BACT</name>
<dbReference type="AlphaFoldDB" id="A0A5K7XAI9"/>
<dbReference type="Proteomes" id="UP000326837">
    <property type="component" value="Chromosome"/>
</dbReference>
<protein>
    <recommendedName>
        <fullName evidence="3">P-loop ATPase</fullName>
    </recommendedName>
</protein>
<dbReference type="InterPro" id="IPR027417">
    <property type="entry name" value="P-loop_NTPase"/>
</dbReference>
<dbReference type="EMBL" id="AP021861">
    <property type="protein sequence ID" value="BBO33734.1"/>
    <property type="molecule type" value="Genomic_DNA"/>
</dbReference>
<reference evidence="2" key="1">
    <citation type="submission" date="2019-10" db="EMBL/GenBank/DDBJ databases">
        <title>Lacipirellula parvula gen. nov., sp. nov., representing a lineage of planctomycetes widespread in freshwater anoxic habitats, and description of the family Lacipirellulaceae.</title>
        <authorList>
            <person name="Dedysh S.N."/>
            <person name="Kulichevskaya I.S."/>
            <person name="Beletsky A.V."/>
            <person name="Rakitin A.L."/>
            <person name="Mardanov A.V."/>
            <person name="Ivanova A.A."/>
            <person name="Saltykova V.X."/>
            <person name="Rijpstra W.I.C."/>
            <person name="Sinninghe Damste J.S."/>
            <person name="Ravin N.V."/>
        </authorList>
    </citation>
    <scope>NUCLEOTIDE SEQUENCE [LARGE SCALE GENOMIC DNA]</scope>
    <source>
        <strain evidence="2">PX69</strain>
    </source>
</reference>
<proteinExistence type="predicted"/>
<dbReference type="KEGG" id="lpav:PLANPX_3346"/>
<evidence type="ECO:0000313" key="2">
    <source>
        <dbReference type="Proteomes" id="UP000326837"/>
    </source>
</evidence>
<organism evidence="1 2">
    <name type="scientific">Lacipirellula parvula</name>
    <dbReference type="NCBI Taxonomy" id="2650471"/>
    <lineage>
        <taxon>Bacteria</taxon>
        <taxon>Pseudomonadati</taxon>
        <taxon>Planctomycetota</taxon>
        <taxon>Planctomycetia</taxon>
        <taxon>Pirellulales</taxon>
        <taxon>Lacipirellulaceae</taxon>
        <taxon>Lacipirellula</taxon>
    </lineage>
</organism>